<keyword evidence="1" id="KW-0812">Transmembrane</keyword>
<keyword evidence="2" id="KW-1185">Reference proteome</keyword>
<organism evidence="2 3">
    <name type="scientific">Macrostomum lignano</name>
    <dbReference type="NCBI Taxonomy" id="282301"/>
    <lineage>
        <taxon>Eukaryota</taxon>
        <taxon>Metazoa</taxon>
        <taxon>Spiralia</taxon>
        <taxon>Lophotrochozoa</taxon>
        <taxon>Platyhelminthes</taxon>
        <taxon>Rhabditophora</taxon>
        <taxon>Macrostomorpha</taxon>
        <taxon>Macrostomida</taxon>
        <taxon>Macrostomidae</taxon>
        <taxon>Macrostomum</taxon>
    </lineage>
</organism>
<reference evidence="3" key="1">
    <citation type="submission" date="2016-11" db="UniProtKB">
        <authorList>
            <consortium name="WormBaseParasite"/>
        </authorList>
    </citation>
    <scope>IDENTIFICATION</scope>
</reference>
<dbReference type="AlphaFoldDB" id="A0A1I8G9J0"/>
<dbReference type="WBParaSite" id="maker-uti_cns_0001121-snap-gene-0.14-mRNA-1">
    <property type="protein sequence ID" value="maker-uti_cns_0001121-snap-gene-0.14-mRNA-1"/>
    <property type="gene ID" value="maker-uti_cns_0001121-snap-gene-0.14"/>
</dbReference>
<name>A0A1I8G9J0_9PLAT</name>
<proteinExistence type="predicted"/>
<feature type="transmembrane region" description="Helical" evidence="1">
    <location>
        <begin position="173"/>
        <end position="197"/>
    </location>
</feature>
<accession>A0A1I8G9J0</accession>
<sequence length="244" mass="26877">MALQLRLFFAKATFICCFAVFIATVAYGKSSEEEKNISEAWRTPVHLLFCRHGNHSRGNQIVGHVFFRPPPAPPKWKLWRLLVRLVCLDSLSHSLKAHVELPTYLSSVSNSSGFAMHEFRSLDFACNFNCRAYANGTVVYNGSLSGNSKDCRSPPQLRAQTGCIPEKHSASHAVLVSVTVGGITLALSLALLLALCCRRRRHPDDRRGASLKRCYSKSIQSDNNSDGTALGCGPVDSMLQDIHS</sequence>
<keyword evidence="1" id="KW-1133">Transmembrane helix</keyword>
<dbReference type="Proteomes" id="UP000095280">
    <property type="component" value="Unplaced"/>
</dbReference>
<keyword evidence="1" id="KW-0472">Membrane</keyword>
<evidence type="ECO:0000313" key="2">
    <source>
        <dbReference type="Proteomes" id="UP000095280"/>
    </source>
</evidence>
<protein>
    <submittedName>
        <fullName evidence="3">Transmembrane protein</fullName>
    </submittedName>
</protein>
<evidence type="ECO:0000313" key="3">
    <source>
        <dbReference type="WBParaSite" id="maker-uti_cns_0001121-snap-gene-0.14-mRNA-1"/>
    </source>
</evidence>
<evidence type="ECO:0000256" key="1">
    <source>
        <dbReference type="SAM" id="Phobius"/>
    </source>
</evidence>